<dbReference type="OrthoDB" id="8479143at2"/>
<dbReference type="InterPro" id="IPR036388">
    <property type="entry name" value="WH-like_DNA-bd_sf"/>
</dbReference>
<organism evidence="6 7">
    <name type="scientific">Raineyella antarctica</name>
    <dbReference type="NCBI Taxonomy" id="1577474"/>
    <lineage>
        <taxon>Bacteria</taxon>
        <taxon>Bacillati</taxon>
        <taxon>Actinomycetota</taxon>
        <taxon>Actinomycetes</taxon>
        <taxon>Propionibacteriales</taxon>
        <taxon>Propionibacteriaceae</taxon>
        <taxon>Raineyella</taxon>
    </lineage>
</organism>
<name>A0A1G6GHW1_9ACTN</name>
<keyword evidence="2 6" id="KW-0238">DNA-binding</keyword>
<dbReference type="RefSeq" id="WP_092607988.1">
    <property type="nucleotide sequence ID" value="NZ_FMYF01000003.1"/>
</dbReference>
<reference evidence="6 7" key="1">
    <citation type="submission" date="2016-06" db="EMBL/GenBank/DDBJ databases">
        <authorList>
            <person name="Olsen C.W."/>
            <person name="Carey S."/>
            <person name="Hinshaw L."/>
            <person name="Karasin A.I."/>
        </authorList>
    </citation>
    <scope>NUCLEOTIDE SEQUENCE [LARGE SCALE GENOMIC DNA]</scope>
    <source>
        <strain evidence="6 7">LZ-22</strain>
    </source>
</reference>
<dbReference type="STRING" id="1577474.GA0111570_103313"/>
<dbReference type="InterPro" id="IPR005471">
    <property type="entry name" value="Tscrpt_reg_IclR_N"/>
</dbReference>
<dbReference type="GO" id="GO:0045892">
    <property type="term" value="P:negative regulation of DNA-templated transcription"/>
    <property type="evidence" value="ECO:0007669"/>
    <property type="project" value="TreeGrafter"/>
</dbReference>
<dbReference type="InterPro" id="IPR050707">
    <property type="entry name" value="HTH_MetabolicPath_Reg"/>
</dbReference>
<dbReference type="GO" id="GO:0003700">
    <property type="term" value="F:DNA-binding transcription factor activity"/>
    <property type="evidence" value="ECO:0007669"/>
    <property type="project" value="TreeGrafter"/>
</dbReference>
<dbReference type="PANTHER" id="PTHR30136">
    <property type="entry name" value="HELIX-TURN-HELIX TRANSCRIPTIONAL REGULATOR, ICLR FAMILY"/>
    <property type="match status" value="1"/>
</dbReference>
<keyword evidence="3" id="KW-0804">Transcription</keyword>
<dbReference type="SMART" id="SM00346">
    <property type="entry name" value="HTH_ICLR"/>
    <property type="match status" value="1"/>
</dbReference>
<keyword evidence="7" id="KW-1185">Reference proteome</keyword>
<dbReference type="SUPFAM" id="SSF55781">
    <property type="entry name" value="GAF domain-like"/>
    <property type="match status" value="1"/>
</dbReference>
<evidence type="ECO:0000313" key="6">
    <source>
        <dbReference type="EMBL" id="SDB81612.1"/>
    </source>
</evidence>
<accession>A0A1G6GHW1</accession>
<dbReference type="PROSITE" id="PS51077">
    <property type="entry name" value="HTH_ICLR"/>
    <property type="match status" value="1"/>
</dbReference>
<dbReference type="PANTHER" id="PTHR30136:SF2">
    <property type="entry name" value="TRANSCRIPTIONAL REGULATOR ICLR"/>
    <property type="match status" value="1"/>
</dbReference>
<gene>
    <name evidence="6" type="ORF">GA0111570_103313</name>
</gene>
<sequence>MATLNTIDKVGLVLDLFTRERPEWGVSEVAAELKSPRSSVHALLASLAEIGLLRWRPGGRYRVGWRVLELADVHYSSRDLRAVARPVLERLVAEHGETCHLAVAQQRQVMYIDRYVGTHNVTVSGMPVGKRSDPHCTGVGKVLMAHIDAAEMANYLATTPLKRYTPNTITDPEAMTAELARIRARGVGYDLGEAVSDVYCVAAPIRDDLGDVIAAISLSSPVSRFEKKKEAYTRSVKTAADEISRQLAASQAIEHAEVAHDFSGSPVPAEPPAVTA</sequence>
<dbReference type="EMBL" id="FMYF01000003">
    <property type="protein sequence ID" value="SDB81612.1"/>
    <property type="molecule type" value="Genomic_DNA"/>
</dbReference>
<evidence type="ECO:0000259" key="5">
    <source>
        <dbReference type="PROSITE" id="PS51078"/>
    </source>
</evidence>
<dbReference type="Pfam" id="PF09339">
    <property type="entry name" value="HTH_IclR"/>
    <property type="match status" value="1"/>
</dbReference>
<dbReference type="InterPro" id="IPR014757">
    <property type="entry name" value="Tscrpt_reg_IclR_C"/>
</dbReference>
<evidence type="ECO:0000256" key="1">
    <source>
        <dbReference type="ARBA" id="ARBA00023015"/>
    </source>
</evidence>
<feature type="domain" description="IclR-ED" evidence="5">
    <location>
        <begin position="66"/>
        <end position="249"/>
    </location>
</feature>
<dbReference type="SUPFAM" id="SSF46785">
    <property type="entry name" value="Winged helix' DNA-binding domain"/>
    <property type="match status" value="1"/>
</dbReference>
<evidence type="ECO:0000256" key="2">
    <source>
        <dbReference type="ARBA" id="ARBA00023125"/>
    </source>
</evidence>
<dbReference type="AlphaFoldDB" id="A0A1G6GHW1"/>
<keyword evidence="1" id="KW-0805">Transcription regulation</keyword>
<dbReference type="Gene3D" id="3.30.450.40">
    <property type="match status" value="1"/>
</dbReference>
<evidence type="ECO:0000256" key="3">
    <source>
        <dbReference type="ARBA" id="ARBA00023163"/>
    </source>
</evidence>
<dbReference type="InterPro" id="IPR029016">
    <property type="entry name" value="GAF-like_dom_sf"/>
</dbReference>
<dbReference type="Gene3D" id="1.10.10.10">
    <property type="entry name" value="Winged helix-like DNA-binding domain superfamily/Winged helix DNA-binding domain"/>
    <property type="match status" value="1"/>
</dbReference>
<evidence type="ECO:0000259" key="4">
    <source>
        <dbReference type="PROSITE" id="PS51077"/>
    </source>
</evidence>
<evidence type="ECO:0000313" key="7">
    <source>
        <dbReference type="Proteomes" id="UP000199086"/>
    </source>
</evidence>
<protein>
    <submittedName>
        <fullName evidence="6">DNA-binding transcriptional regulator, IclR family</fullName>
    </submittedName>
</protein>
<proteinExistence type="predicted"/>
<dbReference type="GO" id="GO:0003677">
    <property type="term" value="F:DNA binding"/>
    <property type="evidence" value="ECO:0007669"/>
    <property type="project" value="UniProtKB-KW"/>
</dbReference>
<dbReference type="Proteomes" id="UP000199086">
    <property type="component" value="Unassembled WGS sequence"/>
</dbReference>
<dbReference type="PROSITE" id="PS51078">
    <property type="entry name" value="ICLR_ED"/>
    <property type="match status" value="1"/>
</dbReference>
<dbReference type="InterPro" id="IPR036390">
    <property type="entry name" value="WH_DNA-bd_sf"/>
</dbReference>
<dbReference type="Pfam" id="PF01614">
    <property type="entry name" value="IclR_C"/>
    <property type="match status" value="1"/>
</dbReference>
<feature type="domain" description="HTH iclR-type" evidence="4">
    <location>
        <begin position="4"/>
        <end position="65"/>
    </location>
</feature>